<accession>A0A1A9Z617</accession>
<dbReference type="Proteomes" id="UP000092445">
    <property type="component" value="Unassembled WGS sequence"/>
</dbReference>
<evidence type="ECO:0000256" key="2">
    <source>
        <dbReference type="ARBA" id="ARBA00022692"/>
    </source>
</evidence>
<evidence type="ECO:0000259" key="5">
    <source>
        <dbReference type="PROSITE" id="PS51469"/>
    </source>
</evidence>
<name>A0A1A9Z617_GLOPL</name>
<reference evidence="7" key="1">
    <citation type="submission" date="2014-03" db="EMBL/GenBank/DDBJ databases">
        <authorList>
            <person name="Aksoy S."/>
            <person name="Warren W."/>
            <person name="Wilson R.K."/>
        </authorList>
    </citation>
    <scope>NUCLEOTIDE SEQUENCE [LARGE SCALE GENOMIC DNA]</scope>
    <source>
        <strain evidence="7">IAEA</strain>
    </source>
</reference>
<keyword evidence="3" id="KW-1133">Transmembrane helix</keyword>
<dbReference type="PROSITE" id="PS51469">
    <property type="entry name" value="SUN"/>
    <property type="match status" value="1"/>
</dbReference>
<organism evidence="6 7">
    <name type="scientific">Glossina pallidipes</name>
    <name type="common">Tsetse fly</name>
    <dbReference type="NCBI Taxonomy" id="7398"/>
    <lineage>
        <taxon>Eukaryota</taxon>
        <taxon>Metazoa</taxon>
        <taxon>Ecdysozoa</taxon>
        <taxon>Arthropoda</taxon>
        <taxon>Hexapoda</taxon>
        <taxon>Insecta</taxon>
        <taxon>Pterygota</taxon>
        <taxon>Neoptera</taxon>
        <taxon>Endopterygota</taxon>
        <taxon>Diptera</taxon>
        <taxon>Brachycera</taxon>
        <taxon>Muscomorpha</taxon>
        <taxon>Hippoboscoidea</taxon>
        <taxon>Glossinidae</taxon>
        <taxon>Glossina</taxon>
    </lineage>
</organism>
<dbReference type="AlphaFoldDB" id="A0A1A9Z617"/>
<dbReference type="VEuPathDB" id="VectorBase:GPAI004966"/>
<dbReference type="STRING" id="7398.A0A1A9Z617"/>
<comment type="subcellular location">
    <subcellularLocation>
        <location evidence="1">Membrane</location>
    </subcellularLocation>
</comment>
<sequence>MNGIRTSKEINELREDVEESLQKILVKPHVQDGEQFFMLTANNVIKRVLNSIWDELYVLENAIKGSKCPKVDFRNLKIKYRGRVNYASENLGAKVISVEAEPVCSPNFFEMLFKKEFWRNPPEKMLRTHMAPGNCFGFKNDGAVVIIKLPQPVLIKQVGLHHIAERKSPTRDTSSAPKDFIVFALTEERNVLLGEFRYEVFQHKLLQMFDVYTVGKYDLLKIHFQSNHGHSCYTCVYRIVVYGKV</sequence>
<evidence type="ECO:0000313" key="6">
    <source>
        <dbReference type="EnsemblMetazoa" id="GPAI004966-PA"/>
    </source>
</evidence>
<proteinExistence type="predicted"/>
<dbReference type="PANTHER" id="PTHR12911:SF8">
    <property type="entry name" value="KLAROID PROTEIN-RELATED"/>
    <property type="match status" value="1"/>
</dbReference>
<evidence type="ECO:0000256" key="3">
    <source>
        <dbReference type="ARBA" id="ARBA00022989"/>
    </source>
</evidence>
<protein>
    <recommendedName>
        <fullName evidence="5">SUN domain-containing protein</fullName>
    </recommendedName>
</protein>
<evidence type="ECO:0000256" key="4">
    <source>
        <dbReference type="ARBA" id="ARBA00023136"/>
    </source>
</evidence>
<dbReference type="InterPro" id="IPR045119">
    <property type="entry name" value="SUN1-5"/>
</dbReference>
<dbReference type="EnsemblMetazoa" id="GPAI004966-RA">
    <property type="protein sequence ID" value="GPAI004966-PA"/>
    <property type="gene ID" value="GPAI004966"/>
</dbReference>
<keyword evidence="4" id="KW-0472">Membrane</keyword>
<dbReference type="Gene3D" id="2.60.120.260">
    <property type="entry name" value="Galactose-binding domain-like"/>
    <property type="match status" value="1"/>
</dbReference>
<evidence type="ECO:0000313" key="7">
    <source>
        <dbReference type="Proteomes" id="UP000092445"/>
    </source>
</evidence>
<evidence type="ECO:0000256" key="1">
    <source>
        <dbReference type="ARBA" id="ARBA00004370"/>
    </source>
</evidence>
<dbReference type="InterPro" id="IPR012919">
    <property type="entry name" value="SUN_dom"/>
</dbReference>
<keyword evidence="7" id="KW-1185">Reference proteome</keyword>
<dbReference type="GO" id="GO:0043495">
    <property type="term" value="F:protein-membrane adaptor activity"/>
    <property type="evidence" value="ECO:0007669"/>
    <property type="project" value="TreeGrafter"/>
</dbReference>
<reference evidence="6" key="2">
    <citation type="submission" date="2020-05" db="UniProtKB">
        <authorList>
            <consortium name="EnsemblMetazoa"/>
        </authorList>
    </citation>
    <scope>IDENTIFICATION</scope>
    <source>
        <strain evidence="6">IAEA</strain>
    </source>
</reference>
<dbReference type="GO" id="GO:0034993">
    <property type="term" value="C:meiotic nuclear membrane microtubule tethering complex"/>
    <property type="evidence" value="ECO:0007669"/>
    <property type="project" value="TreeGrafter"/>
</dbReference>
<dbReference type="PANTHER" id="PTHR12911">
    <property type="entry name" value="SAD1/UNC-84-LIKE PROTEIN-RELATED"/>
    <property type="match status" value="1"/>
</dbReference>
<feature type="domain" description="SUN" evidence="5">
    <location>
        <begin position="84"/>
        <end position="245"/>
    </location>
</feature>
<keyword evidence="2" id="KW-0812">Transmembrane</keyword>
<dbReference type="Pfam" id="PF07738">
    <property type="entry name" value="Sad1_UNC"/>
    <property type="match status" value="1"/>
</dbReference>